<name>A0A8J3F7D6_9ACTN</name>
<reference evidence="1" key="1">
    <citation type="journal article" date="2014" name="Int. J. Syst. Evol. Microbiol.">
        <title>Complete genome sequence of Corynebacterium casei LMG S-19264T (=DSM 44701T), isolated from a smear-ripened cheese.</title>
        <authorList>
            <consortium name="US DOE Joint Genome Institute (JGI-PGF)"/>
            <person name="Walter F."/>
            <person name="Albersmeier A."/>
            <person name="Kalinowski J."/>
            <person name="Ruckert C."/>
        </authorList>
    </citation>
    <scope>NUCLEOTIDE SEQUENCE</scope>
    <source>
        <strain evidence="1">JCM 3090</strain>
    </source>
</reference>
<dbReference type="RefSeq" id="WP_189168077.1">
    <property type="nucleotide sequence ID" value="NZ_BMQB01000001.1"/>
</dbReference>
<comment type="caution">
    <text evidence="1">The sequence shown here is derived from an EMBL/GenBank/DDBJ whole genome shotgun (WGS) entry which is preliminary data.</text>
</comment>
<dbReference type="Proteomes" id="UP000649739">
    <property type="component" value="Unassembled WGS sequence"/>
</dbReference>
<reference evidence="1" key="2">
    <citation type="submission" date="2020-09" db="EMBL/GenBank/DDBJ databases">
        <authorList>
            <person name="Sun Q."/>
            <person name="Ohkuma M."/>
        </authorList>
    </citation>
    <scope>NUCLEOTIDE SEQUENCE</scope>
    <source>
        <strain evidence="1">JCM 3090</strain>
    </source>
</reference>
<dbReference type="AlphaFoldDB" id="A0A8J3F7D6"/>
<proteinExistence type="predicted"/>
<accession>A0A8J3F7D6</accession>
<sequence>MRAVTNTELFKLVECGHDCRSARLSAVDVLGRYGGTTVPAGQLHPAPAAQLAAALERQYGEPGSGDLPAYVVSCDGTPVAWLTLRGQAVAPAATLTALQHRHQDKALTALARVTDHVIVGLAERRDAYEHRQVTQSPTEHGGPAWVRVAAAEDPTRTWWTCVSADYDTALGQVRGLVGSDRVRVIRSAGYGIGATVLRHPGLDVVCAIQRTADLTGAPPAVVGEWVVTVGCQDPAAIGQQFPPAYAGRFANREEFAVHLCAVRGWTKAMTEVGMGSEYLDQSRLTYDLFRQEFLAITIPGGGGIAVIAR</sequence>
<organism evidence="1 2">
    <name type="scientific">Pilimelia anulata</name>
    <dbReference type="NCBI Taxonomy" id="53371"/>
    <lineage>
        <taxon>Bacteria</taxon>
        <taxon>Bacillati</taxon>
        <taxon>Actinomycetota</taxon>
        <taxon>Actinomycetes</taxon>
        <taxon>Micromonosporales</taxon>
        <taxon>Micromonosporaceae</taxon>
        <taxon>Pilimelia</taxon>
    </lineage>
</organism>
<protein>
    <submittedName>
        <fullName evidence="1">Uncharacterized protein</fullName>
    </submittedName>
</protein>
<evidence type="ECO:0000313" key="1">
    <source>
        <dbReference type="EMBL" id="GGJ75577.1"/>
    </source>
</evidence>
<dbReference type="EMBL" id="BMQB01000001">
    <property type="protein sequence ID" value="GGJ75577.1"/>
    <property type="molecule type" value="Genomic_DNA"/>
</dbReference>
<gene>
    <name evidence="1" type="ORF">GCM10010123_01970</name>
</gene>
<keyword evidence="2" id="KW-1185">Reference proteome</keyword>
<evidence type="ECO:0000313" key="2">
    <source>
        <dbReference type="Proteomes" id="UP000649739"/>
    </source>
</evidence>